<organism evidence="2 3">
    <name type="scientific">Methyloradius palustris</name>
    <dbReference type="NCBI Taxonomy" id="2778876"/>
    <lineage>
        <taxon>Bacteria</taxon>
        <taxon>Pseudomonadati</taxon>
        <taxon>Pseudomonadota</taxon>
        <taxon>Betaproteobacteria</taxon>
        <taxon>Nitrosomonadales</taxon>
        <taxon>Methylophilaceae</taxon>
        <taxon>Methyloradius</taxon>
    </lineage>
</organism>
<dbReference type="PANTHER" id="PTHR14119:SF3">
    <property type="entry name" value="ISOCHORISMATASE DOMAIN-CONTAINING PROTEIN 2"/>
    <property type="match status" value="1"/>
</dbReference>
<proteinExistence type="predicted"/>
<dbReference type="InterPro" id="IPR000868">
    <property type="entry name" value="Isochorismatase-like_dom"/>
</dbReference>
<gene>
    <name evidence="2" type="ORF">ZMTM_24310</name>
</gene>
<protein>
    <submittedName>
        <fullName evidence="2">Hydrolase</fullName>
    </submittedName>
</protein>
<keyword evidence="3" id="KW-1185">Reference proteome</keyword>
<dbReference type="InterPro" id="IPR050993">
    <property type="entry name" value="Isochorismatase_domain"/>
</dbReference>
<evidence type="ECO:0000313" key="2">
    <source>
        <dbReference type="EMBL" id="BCM26172.1"/>
    </source>
</evidence>
<reference evidence="2" key="1">
    <citation type="journal article" date="2021" name="Arch. Microbiol.">
        <title>Methyloradius palustris gen. nov., sp. nov., a methanol-oxidizing bacterium isolated from snow.</title>
        <authorList>
            <person name="Miyadera T."/>
            <person name="Kojima H."/>
            <person name="Fukui M."/>
        </authorList>
    </citation>
    <scope>NUCLEOTIDE SEQUENCE</scope>
    <source>
        <strain evidence="2">Zm11</strain>
    </source>
</reference>
<evidence type="ECO:0000259" key="1">
    <source>
        <dbReference type="Pfam" id="PF00857"/>
    </source>
</evidence>
<feature type="domain" description="Isochorismatase-like" evidence="1">
    <location>
        <begin position="15"/>
        <end position="163"/>
    </location>
</feature>
<sequence length="186" mass="20420">MQPITHTSQRNLSHLIIIDMQGKLASAMDADAMQSTSKNCGILLQAAQFLEVPALYTEQYPKGLGVTLAELATHLASAPKVEKTTFSCCDEPKFNRHLTSDRPQLVLAGMEAHICVLQTALSLAGTNHQVFVVEDAIISRNPANKTNAIQRMREAGCIITNTESVVFEWLKVAEGDAFKQISRLIR</sequence>
<dbReference type="Pfam" id="PF00857">
    <property type="entry name" value="Isochorismatase"/>
    <property type="match status" value="1"/>
</dbReference>
<dbReference type="RefSeq" id="WP_221764188.1">
    <property type="nucleotide sequence ID" value="NZ_AP024110.1"/>
</dbReference>
<dbReference type="EMBL" id="AP024110">
    <property type="protein sequence ID" value="BCM26172.1"/>
    <property type="molecule type" value="Genomic_DNA"/>
</dbReference>
<dbReference type="SUPFAM" id="SSF52499">
    <property type="entry name" value="Isochorismatase-like hydrolases"/>
    <property type="match status" value="1"/>
</dbReference>
<accession>A0A8D5K006</accession>
<dbReference type="Proteomes" id="UP000826722">
    <property type="component" value="Chromosome"/>
</dbReference>
<dbReference type="KEGG" id="mpau:ZMTM_24310"/>
<dbReference type="PANTHER" id="PTHR14119">
    <property type="entry name" value="HYDROLASE"/>
    <property type="match status" value="1"/>
</dbReference>
<dbReference type="Gene3D" id="3.40.50.850">
    <property type="entry name" value="Isochorismatase-like"/>
    <property type="match status" value="1"/>
</dbReference>
<name>A0A8D5K006_9PROT</name>
<dbReference type="GO" id="GO:0016787">
    <property type="term" value="F:hydrolase activity"/>
    <property type="evidence" value="ECO:0007669"/>
    <property type="project" value="UniProtKB-KW"/>
</dbReference>
<keyword evidence="2" id="KW-0378">Hydrolase</keyword>
<dbReference type="AlphaFoldDB" id="A0A8D5K006"/>
<dbReference type="CDD" id="cd01012">
    <property type="entry name" value="YcaC_related"/>
    <property type="match status" value="1"/>
</dbReference>
<dbReference type="InterPro" id="IPR036380">
    <property type="entry name" value="Isochorismatase-like_sf"/>
</dbReference>
<evidence type="ECO:0000313" key="3">
    <source>
        <dbReference type="Proteomes" id="UP000826722"/>
    </source>
</evidence>